<dbReference type="EMBL" id="CADCVA010000315">
    <property type="protein sequence ID" value="CAA9435427.1"/>
    <property type="molecule type" value="Genomic_DNA"/>
</dbReference>
<keyword evidence="2" id="KW-0378">Hydrolase</keyword>
<dbReference type="AlphaFoldDB" id="A0A6J4Q6K9"/>
<accession>A0A6J4Q6K9</accession>
<dbReference type="PANTHER" id="PTHR43433:SF5">
    <property type="entry name" value="AB HYDROLASE-1 DOMAIN-CONTAINING PROTEIN"/>
    <property type="match status" value="1"/>
</dbReference>
<reference evidence="2" key="1">
    <citation type="submission" date="2020-02" db="EMBL/GenBank/DDBJ databases">
        <authorList>
            <person name="Meier V. D."/>
        </authorList>
    </citation>
    <scope>NUCLEOTIDE SEQUENCE</scope>
    <source>
        <strain evidence="2">AVDCRST_MAG82</strain>
    </source>
</reference>
<dbReference type="EC" id="3.1.1.24" evidence="2"/>
<dbReference type="Gene3D" id="3.40.50.1820">
    <property type="entry name" value="alpha/beta hydrolase"/>
    <property type="match status" value="1"/>
</dbReference>
<dbReference type="InterPro" id="IPR029058">
    <property type="entry name" value="AB_hydrolase_fold"/>
</dbReference>
<proteinExistence type="predicted"/>
<feature type="domain" description="AB hydrolase-1" evidence="1">
    <location>
        <begin position="14"/>
        <end position="237"/>
    </location>
</feature>
<sequence>MELNHVLEGPEDAPVLVLSNSLGSTLGMWDDQAPVLRERFRLLRYDQRGHGDSPVPSGPYKIEDLGRDALALLDRLDIERASFCGLSIGGLVGMWLASEAPERVERLVLCCTAARFDSDFYDARAHKVRSEGVGSIADVVLERWFTPEFRAARPETVEWAGDMLRGTPTEGYAGCCEVLRDADMRSRLGEIRAPTLVVAGAEDPAATVDQAEEIRDSIPGARLVVIEGAAHLANVEQPEGVTREILNHLEPVLAEGR</sequence>
<evidence type="ECO:0000259" key="1">
    <source>
        <dbReference type="Pfam" id="PF00561"/>
    </source>
</evidence>
<name>A0A6J4Q6K9_9ACTN</name>
<dbReference type="GO" id="GO:0047570">
    <property type="term" value="F:3-oxoadipate enol-lactonase activity"/>
    <property type="evidence" value="ECO:0007669"/>
    <property type="project" value="UniProtKB-EC"/>
</dbReference>
<dbReference type="NCBIfam" id="TIGR02427">
    <property type="entry name" value="protocat_pcaD"/>
    <property type="match status" value="1"/>
</dbReference>
<dbReference type="GO" id="GO:0042952">
    <property type="term" value="P:beta-ketoadipate pathway"/>
    <property type="evidence" value="ECO:0007669"/>
    <property type="project" value="InterPro"/>
</dbReference>
<gene>
    <name evidence="2" type="ORF">AVDCRST_MAG82-2429</name>
</gene>
<dbReference type="SUPFAM" id="SSF53474">
    <property type="entry name" value="alpha/beta-Hydrolases"/>
    <property type="match status" value="1"/>
</dbReference>
<evidence type="ECO:0000313" key="2">
    <source>
        <dbReference type="EMBL" id="CAA9435427.1"/>
    </source>
</evidence>
<dbReference type="InterPro" id="IPR050471">
    <property type="entry name" value="AB_hydrolase"/>
</dbReference>
<dbReference type="InterPro" id="IPR026968">
    <property type="entry name" value="PcaD/CatD"/>
</dbReference>
<dbReference type="InterPro" id="IPR000073">
    <property type="entry name" value="AB_hydrolase_1"/>
</dbReference>
<protein>
    <submittedName>
        <fullName evidence="2">Beta-ketoadipate enol-lactone hydrolase</fullName>
        <ecNumber evidence="2">3.1.1.24</ecNumber>
    </submittedName>
</protein>
<dbReference type="PRINTS" id="PR00111">
    <property type="entry name" value="ABHYDROLASE"/>
</dbReference>
<dbReference type="Pfam" id="PF00561">
    <property type="entry name" value="Abhydrolase_1"/>
    <property type="match status" value="1"/>
</dbReference>
<organism evidence="2">
    <name type="scientific">uncultured Rubrobacteraceae bacterium</name>
    <dbReference type="NCBI Taxonomy" id="349277"/>
    <lineage>
        <taxon>Bacteria</taxon>
        <taxon>Bacillati</taxon>
        <taxon>Actinomycetota</taxon>
        <taxon>Rubrobacteria</taxon>
        <taxon>Rubrobacterales</taxon>
        <taxon>Rubrobacteraceae</taxon>
        <taxon>environmental samples</taxon>
    </lineage>
</organism>
<dbReference type="PANTHER" id="PTHR43433">
    <property type="entry name" value="HYDROLASE, ALPHA/BETA FOLD FAMILY PROTEIN"/>
    <property type="match status" value="1"/>
</dbReference>